<name>A0A1I0NBF7_9FLAO</name>
<accession>A0A1I0NBF7</accession>
<feature type="chain" id="PRO_5011571693" evidence="1">
    <location>
        <begin position="19"/>
        <end position="106"/>
    </location>
</feature>
<dbReference type="OrthoDB" id="1444001at2"/>
<dbReference type="AlphaFoldDB" id="A0A1I0NBF7"/>
<dbReference type="STRING" id="356305.SAMN05421841_0489"/>
<proteinExistence type="predicted"/>
<evidence type="ECO:0000313" key="3">
    <source>
        <dbReference type="Proteomes" id="UP000199469"/>
    </source>
</evidence>
<dbReference type="Proteomes" id="UP000199469">
    <property type="component" value="Unassembled WGS sequence"/>
</dbReference>
<organism evidence="2 3">
    <name type="scientific">Chryseobacterium wanjuense</name>
    <dbReference type="NCBI Taxonomy" id="356305"/>
    <lineage>
        <taxon>Bacteria</taxon>
        <taxon>Pseudomonadati</taxon>
        <taxon>Bacteroidota</taxon>
        <taxon>Flavobacteriia</taxon>
        <taxon>Flavobacteriales</taxon>
        <taxon>Weeksellaceae</taxon>
        <taxon>Chryseobacterium group</taxon>
        <taxon>Chryseobacterium</taxon>
    </lineage>
</organism>
<dbReference type="RefSeq" id="WP_089790472.1">
    <property type="nucleotide sequence ID" value="NZ_FOIU01000001.1"/>
</dbReference>
<evidence type="ECO:0000313" key="2">
    <source>
        <dbReference type="EMBL" id="SEV98529.1"/>
    </source>
</evidence>
<keyword evidence="1" id="KW-0732">Signal</keyword>
<dbReference type="EMBL" id="FOIU01000001">
    <property type="protein sequence ID" value="SEV98529.1"/>
    <property type="molecule type" value="Genomic_DNA"/>
</dbReference>
<reference evidence="3" key="1">
    <citation type="submission" date="2016-10" db="EMBL/GenBank/DDBJ databases">
        <authorList>
            <person name="Varghese N."/>
            <person name="Submissions S."/>
        </authorList>
    </citation>
    <scope>NUCLEOTIDE SEQUENCE [LARGE SCALE GENOMIC DNA]</scope>
    <source>
        <strain evidence="3">DSM 17724</strain>
    </source>
</reference>
<feature type="signal peptide" evidence="1">
    <location>
        <begin position="1"/>
        <end position="18"/>
    </location>
</feature>
<protein>
    <submittedName>
        <fullName evidence="2">Uncharacterized protein</fullName>
    </submittedName>
</protein>
<keyword evidence="3" id="KW-1185">Reference proteome</keyword>
<gene>
    <name evidence="2" type="ORF">SAMN05421841_0489</name>
</gene>
<evidence type="ECO:0000256" key="1">
    <source>
        <dbReference type="SAM" id="SignalP"/>
    </source>
</evidence>
<sequence>MKKLIFTLMFALPTFYFAQEEKPKESQIAKECDLPKDFKEPIKNNRLKKFVAIDNGVGEKEVIIIRAQNGFGSGIYTVCVKQQPIQYQKMGTVFMREGKNPFNNAK</sequence>